<dbReference type="EMBL" id="KV011790">
    <property type="protein sequence ID" value="KZV26057.1"/>
    <property type="molecule type" value="Genomic_DNA"/>
</dbReference>
<name>A0A2Z7B3D4_9LAMI</name>
<dbReference type="OrthoDB" id="951172at2759"/>
<evidence type="ECO:0000313" key="1">
    <source>
        <dbReference type="EMBL" id="KZV26057.1"/>
    </source>
</evidence>
<protein>
    <submittedName>
        <fullName evidence="1">Transportin-1</fullName>
    </submittedName>
</protein>
<feature type="non-terminal residue" evidence="1">
    <location>
        <position position="1"/>
    </location>
</feature>
<dbReference type="AlphaFoldDB" id="A0A2Z7B3D4"/>
<sequence length="88" mass="10017">RFCEDAPQVLDSDIPGLSERPIDVFLPRFLQLFQSPNITLRKLSLGVLYTSVEKYLQGLCVLSNDTAPEVRKLVSYSLLSVVHRIRIK</sequence>
<dbReference type="Proteomes" id="UP000250235">
    <property type="component" value="Unassembled WGS sequence"/>
</dbReference>
<accession>A0A2Z7B3D4</accession>
<dbReference type="InterPro" id="IPR011989">
    <property type="entry name" value="ARM-like"/>
</dbReference>
<dbReference type="Gene3D" id="1.25.10.10">
    <property type="entry name" value="Leucine-rich Repeat Variant"/>
    <property type="match status" value="1"/>
</dbReference>
<organism evidence="1 2">
    <name type="scientific">Dorcoceras hygrometricum</name>
    <dbReference type="NCBI Taxonomy" id="472368"/>
    <lineage>
        <taxon>Eukaryota</taxon>
        <taxon>Viridiplantae</taxon>
        <taxon>Streptophyta</taxon>
        <taxon>Embryophyta</taxon>
        <taxon>Tracheophyta</taxon>
        <taxon>Spermatophyta</taxon>
        <taxon>Magnoliopsida</taxon>
        <taxon>eudicotyledons</taxon>
        <taxon>Gunneridae</taxon>
        <taxon>Pentapetalae</taxon>
        <taxon>asterids</taxon>
        <taxon>lamiids</taxon>
        <taxon>Lamiales</taxon>
        <taxon>Gesneriaceae</taxon>
        <taxon>Didymocarpoideae</taxon>
        <taxon>Trichosporeae</taxon>
        <taxon>Loxocarpinae</taxon>
        <taxon>Dorcoceras</taxon>
    </lineage>
</organism>
<gene>
    <name evidence="1" type="ORF">F511_13935</name>
</gene>
<evidence type="ECO:0000313" key="2">
    <source>
        <dbReference type="Proteomes" id="UP000250235"/>
    </source>
</evidence>
<dbReference type="InterPro" id="IPR016024">
    <property type="entry name" value="ARM-type_fold"/>
</dbReference>
<reference evidence="1 2" key="1">
    <citation type="journal article" date="2015" name="Proc. Natl. Acad. Sci. U.S.A.">
        <title>The resurrection genome of Boea hygrometrica: A blueprint for survival of dehydration.</title>
        <authorList>
            <person name="Xiao L."/>
            <person name="Yang G."/>
            <person name="Zhang L."/>
            <person name="Yang X."/>
            <person name="Zhao S."/>
            <person name="Ji Z."/>
            <person name="Zhou Q."/>
            <person name="Hu M."/>
            <person name="Wang Y."/>
            <person name="Chen M."/>
            <person name="Xu Y."/>
            <person name="Jin H."/>
            <person name="Xiao X."/>
            <person name="Hu G."/>
            <person name="Bao F."/>
            <person name="Hu Y."/>
            <person name="Wan P."/>
            <person name="Li L."/>
            <person name="Deng X."/>
            <person name="Kuang T."/>
            <person name="Xiang C."/>
            <person name="Zhu J.K."/>
            <person name="Oliver M.J."/>
            <person name="He Y."/>
        </authorList>
    </citation>
    <scope>NUCLEOTIDE SEQUENCE [LARGE SCALE GENOMIC DNA]</scope>
    <source>
        <strain evidence="2">cv. XS01</strain>
    </source>
</reference>
<dbReference type="SUPFAM" id="SSF48371">
    <property type="entry name" value="ARM repeat"/>
    <property type="match status" value="1"/>
</dbReference>
<proteinExistence type="predicted"/>
<keyword evidence="2" id="KW-1185">Reference proteome</keyword>